<dbReference type="AlphaFoldDB" id="A0A428KDU7"/>
<feature type="transmembrane region" description="Helical" evidence="1">
    <location>
        <begin position="6"/>
        <end position="27"/>
    </location>
</feature>
<keyword evidence="1" id="KW-0812">Transmembrane</keyword>
<comment type="caution">
    <text evidence="2">The sequence shown here is derived from an EMBL/GenBank/DDBJ whole genome shotgun (WGS) entry which is preliminary data.</text>
</comment>
<accession>A0A428KDU7</accession>
<evidence type="ECO:0000313" key="3">
    <source>
        <dbReference type="Proteomes" id="UP000270291"/>
    </source>
</evidence>
<gene>
    <name evidence="2" type="ORF">EI293_08720</name>
</gene>
<keyword evidence="1" id="KW-0472">Membrane</keyword>
<dbReference type="EMBL" id="RWIU01000002">
    <property type="protein sequence ID" value="RSK44588.1"/>
    <property type="molecule type" value="Genomic_DNA"/>
</dbReference>
<name>A0A428KDU7_9BACT</name>
<dbReference type="Proteomes" id="UP000270291">
    <property type="component" value="Unassembled WGS sequence"/>
</dbReference>
<sequence length="137" mass="16047">MWTIIGVYLEIYVILFALALLGIVAWLRKRRKTVDLFELRLQNEVQIDTITKQILLQNINLVYREQVTPERHISFSEVQGVQVQSSGYAEILYLTLTDTTKLYLLEVEAENLAQHMAQVLRKVMGLPQPTRKSWWPF</sequence>
<evidence type="ECO:0000313" key="2">
    <source>
        <dbReference type="EMBL" id="RSK44588.1"/>
    </source>
</evidence>
<reference evidence="2 3" key="1">
    <citation type="submission" date="2018-12" db="EMBL/GenBank/DDBJ databases">
        <authorList>
            <person name="Feng G."/>
            <person name="Zhu H."/>
        </authorList>
    </citation>
    <scope>NUCLEOTIDE SEQUENCE [LARGE SCALE GENOMIC DNA]</scope>
    <source>
        <strain evidence="2 3">LMG 26000</strain>
    </source>
</reference>
<dbReference type="RefSeq" id="WP_125436742.1">
    <property type="nucleotide sequence ID" value="NZ_RWIU01000002.1"/>
</dbReference>
<proteinExistence type="predicted"/>
<dbReference type="OrthoDB" id="9896543at2"/>
<evidence type="ECO:0000256" key="1">
    <source>
        <dbReference type="SAM" id="Phobius"/>
    </source>
</evidence>
<organism evidence="2 3">
    <name type="scientific">Hymenobacter perfusus</name>
    <dbReference type="NCBI Taxonomy" id="1236770"/>
    <lineage>
        <taxon>Bacteria</taxon>
        <taxon>Pseudomonadati</taxon>
        <taxon>Bacteroidota</taxon>
        <taxon>Cytophagia</taxon>
        <taxon>Cytophagales</taxon>
        <taxon>Hymenobacteraceae</taxon>
        <taxon>Hymenobacter</taxon>
    </lineage>
</organism>
<keyword evidence="1" id="KW-1133">Transmembrane helix</keyword>
<protein>
    <submittedName>
        <fullName evidence="2">Uncharacterized protein</fullName>
    </submittedName>
</protein>
<keyword evidence="3" id="KW-1185">Reference proteome</keyword>